<protein>
    <recommendedName>
        <fullName evidence="3">MMS19 nucleotide excision repair protein</fullName>
    </recommendedName>
</protein>
<dbReference type="AlphaFoldDB" id="A0A812TZ94"/>
<keyword evidence="2" id="KW-1185">Reference proteome</keyword>
<evidence type="ECO:0008006" key="3">
    <source>
        <dbReference type="Google" id="ProtNLM"/>
    </source>
</evidence>
<reference evidence="1" key="1">
    <citation type="submission" date="2021-02" db="EMBL/GenBank/DDBJ databases">
        <authorList>
            <person name="Dougan E. K."/>
            <person name="Rhodes N."/>
            <person name="Thang M."/>
            <person name="Chan C."/>
        </authorList>
    </citation>
    <scope>NUCLEOTIDE SEQUENCE</scope>
</reference>
<dbReference type="SUPFAM" id="SSF56796">
    <property type="entry name" value="Dehydroquinate synthase-like"/>
    <property type="match status" value="1"/>
</dbReference>
<dbReference type="EMBL" id="CAJNIZ010033447">
    <property type="protein sequence ID" value="CAE7545402.1"/>
    <property type="molecule type" value="Genomic_DNA"/>
</dbReference>
<evidence type="ECO:0000313" key="2">
    <source>
        <dbReference type="Proteomes" id="UP000649617"/>
    </source>
</evidence>
<evidence type="ECO:0000313" key="1">
    <source>
        <dbReference type="EMBL" id="CAE7545402.1"/>
    </source>
</evidence>
<organism evidence="1 2">
    <name type="scientific">Symbiodinium pilosum</name>
    <name type="common">Dinoflagellate</name>
    <dbReference type="NCBI Taxonomy" id="2952"/>
    <lineage>
        <taxon>Eukaryota</taxon>
        <taxon>Sar</taxon>
        <taxon>Alveolata</taxon>
        <taxon>Dinophyceae</taxon>
        <taxon>Suessiales</taxon>
        <taxon>Symbiodiniaceae</taxon>
        <taxon>Symbiodinium</taxon>
    </lineage>
</organism>
<gene>
    <name evidence="1" type="ORF">SPIL2461_LOCUS14466</name>
</gene>
<dbReference type="OrthoDB" id="442128at2759"/>
<sequence length="197" mass="20055">MAHALSVFVDSAAASGGTIKEQQLMDDMMVGAGSAFSALRHPENAAVDALEAALSAGVSASDADANARGALSVVHTLASILTGTRPDVPFSLACRVLLPPVLRAWAEEAQEGTEPAAVSAIASLSEAMLGPASPEPSLRRLADFVDDFCGRAGLPCQLPLDPAECGGPRPRQCCDAADPQCGQGAHDVPAAPTWLGQ</sequence>
<dbReference type="Gene3D" id="1.20.1090.10">
    <property type="entry name" value="Dehydroquinate synthase-like - alpha domain"/>
    <property type="match status" value="1"/>
</dbReference>
<comment type="caution">
    <text evidence="1">The sequence shown here is derived from an EMBL/GenBank/DDBJ whole genome shotgun (WGS) entry which is preliminary data.</text>
</comment>
<dbReference type="Proteomes" id="UP000649617">
    <property type="component" value="Unassembled WGS sequence"/>
</dbReference>
<proteinExistence type="predicted"/>
<name>A0A812TZ94_SYMPI</name>
<accession>A0A812TZ94</accession>